<feature type="non-terminal residue" evidence="1">
    <location>
        <position position="1"/>
    </location>
</feature>
<comment type="caution">
    <text evidence="1">The sequence shown here is derived from an EMBL/GenBank/DDBJ whole genome shotgun (WGS) entry which is preliminary data.</text>
</comment>
<organism evidence="1 2">
    <name type="scientific">Adineta ricciae</name>
    <name type="common">Rotifer</name>
    <dbReference type="NCBI Taxonomy" id="249248"/>
    <lineage>
        <taxon>Eukaryota</taxon>
        <taxon>Metazoa</taxon>
        <taxon>Spiralia</taxon>
        <taxon>Gnathifera</taxon>
        <taxon>Rotifera</taxon>
        <taxon>Eurotatoria</taxon>
        <taxon>Bdelloidea</taxon>
        <taxon>Adinetida</taxon>
        <taxon>Adinetidae</taxon>
        <taxon>Adineta</taxon>
    </lineage>
</organism>
<evidence type="ECO:0000313" key="1">
    <source>
        <dbReference type="EMBL" id="CAF1685031.1"/>
    </source>
</evidence>
<dbReference type="EMBL" id="CAJNOR010016422">
    <property type="protein sequence ID" value="CAF1685031.1"/>
    <property type="molecule type" value="Genomic_DNA"/>
</dbReference>
<dbReference type="AlphaFoldDB" id="A0A816HFL3"/>
<proteinExistence type="predicted"/>
<sequence>KAFPQLQYLPFNGRGYSLNRPKSLALQILSCFDALMFSSSKFITLHVNRFCAYHRSQSYTTREVLLTLLTEHIRSKGNHYSSSKIVIGEDEDIIIWR</sequence>
<dbReference type="Proteomes" id="UP000663828">
    <property type="component" value="Unassembled WGS sequence"/>
</dbReference>
<name>A0A816HFL3_ADIRI</name>
<gene>
    <name evidence="1" type="ORF">XAT740_LOCUS61654</name>
</gene>
<accession>A0A816HFL3</accession>
<evidence type="ECO:0000313" key="2">
    <source>
        <dbReference type="Proteomes" id="UP000663828"/>
    </source>
</evidence>
<reference evidence="1" key="1">
    <citation type="submission" date="2021-02" db="EMBL/GenBank/DDBJ databases">
        <authorList>
            <person name="Nowell W R."/>
        </authorList>
    </citation>
    <scope>NUCLEOTIDE SEQUENCE</scope>
</reference>
<protein>
    <submittedName>
        <fullName evidence="1">Uncharacterized protein</fullName>
    </submittedName>
</protein>
<keyword evidence="2" id="KW-1185">Reference proteome</keyword>